<dbReference type="PANTHER" id="PTHR43133:SF8">
    <property type="entry name" value="RNA POLYMERASE SIGMA FACTOR HI_1459-RELATED"/>
    <property type="match status" value="1"/>
</dbReference>
<dbReference type="Proteomes" id="UP000325286">
    <property type="component" value="Chromosome"/>
</dbReference>
<dbReference type="EMBL" id="CP042914">
    <property type="protein sequence ID" value="QEG41785.1"/>
    <property type="molecule type" value="Genomic_DNA"/>
</dbReference>
<dbReference type="Gene3D" id="1.10.1740.10">
    <property type="match status" value="1"/>
</dbReference>
<dbReference type="KEGG" id="rul:UC8_38110"/>
<dbReference type="GO" id="GO:0006352">
    <property type="term" value="P:DNA-templated transcription initiation"/>
    <property type="evidence" value="ECO:0007669"/>
    <property type="project" value="InterPro"/>
</dbReference>
<name>A0A5B9QWM5_9BACT</name>
<reference evidence="8 9" key="1">
    <citation type="submission" date="2019-08" db="EMBL/GenBank/DDBJ databases">
        <title>Deep-cultivation of Planctomycetes and their phenomic and genomic characterization uncovers novel biology.</title>
        <authorList>
            <person name="Wiegand S."/>
            <person name="Jogler M."/>
            <person name="Boedeker C."/>
            <person name="Pinto D."/>
            <person name="Vollmers J."/>
            <person name="Rivas-Marin E."/>
            <person name="Kohn T."/>
            <person name="Peeters S.H."/>
            <person name="Heuer A."/>
            <person name="Rast P."/>
            <person name="Oberbeckmann S."/>
            <person name="Bunk B."/>
            <person name="Jeske O."/>
            <person name="Meyerdierks A."/>
            <person name="Storesund J.E."/>
            <person name="Kallscheuer N."/>
            <person name="Luecker S."/>
            <person name="Lage O.M."/>
            <person name="Pohl T."/>
            <person name="Merkel B.J."/>
            <person name="Hornburger P."/>
            <person name="Mueller R.-W."/>
            <person name="Bruemmer F."/>
            <person name="Labrenz M."/>
            <person name="Spormann A.M."/>
            <person name="Op den Camp H."/>
            <person name="Overmann J."/>
            <person name="Amann R."/>
            <person name="Jetten M.S.M."/>
            <person name="Mascher T."/>
            <person name="Medema M.H."/>
            <person name="Devos D.P."/>
            <person name="Kaster A.-K."/>
            <person name="Ovreas L."/>
            <person name="Rohde M."/>
            <person name="Galperin M.Y."/>
            <person name="Jogler C."/>
        </authorList>
    </citation>
    <scope>NUCLEOTIDE SEQUENCE [LARGE SCALE GENOMIC DNA]</scope>
    <source>
        <strain evidence="8 9">UC8</strain>
    </source>
</reference>
<keyword evidence="9" id="KW-1185">Reference proteome</keyword>
<proteinExistence type="inferred from homology"/>
<evidence type="ECO:0000259" key="7">
    <source>
        <dbReference type="Pfam" id="PF08281"/>
    </source>
</evidence>
<keyword evidence="4" id="KW-0238">DNA-binding</keyword>
<dbReference type="InterPro" id="IPR014284">
    <property type="entry name" value="RNA_pol_sigma-70_dom"/>
</dbReference>
<protein>
    <submittedName>
        <fullName evidence="8">ECF RNA polymerase sigma-E factor</fullName>
    </submittedName>
</protein>
<dbReference type="GO" id="GO:0003677">
    <property type="term" value="F:DNA binding"/>
    <property type="evidence" value="ECO:0007669"/>
    <property type="project" value="UniProtKB-KW"/>
</dbReference>
<organism evidence="8 9">
    <name type="scientific">Roseimaritima ulvae</name>
    <dbReference type="NCBI Taxonomy" id="980254"/>
    <lineage>
        <taxon>Bacteria</taxon>
        <taxon>Pseudomonadati</taxon>
        <taxon>Planctomycetota</taxon>
        <taxon>Planctomycetia</taxon>
        <taxon>Pirellulales</taxon>
        <taxon>Pirellulaceae</taxon>
        <taxon>Roseimaritima</taxon>
    </lineage>
</organism>
<evidence type="ECO:0000256" key="4">
    <source>
        <dbReference type="ARBA" id="ARBA00023125"/>
    </source>
</evidence>
<feature type="domain" description="RNA polymerase sigma-70 region 2" evidence="6">
    <location>
        <begin position="31"/>
        <end position="93"/>
    </location>
</feature>
<dbReference type="SUPFAM" id="SSF88659">
    <property type="entry name" value="Sigma3 and sigma4 domains of RNA polymerase sigma factors"/>
    <property type="match status" value="1"/>
</dbReference>
<dbReference type="RefSeq" id="WP_068130193.1">
    <property type="nucleotide sequence ID" value="NZ_CP042914.1"/>
</dbReference>
<evidence type="ECO:0000256" key="2">
    <source>
        <dbReference type="ARBA" id="ARBA00023015"/>
    </source>
</evidence>
<dbReference type="Pfam" id="PF04542">
    <property type="entry name" value="Sigma70_r2"/>
    <property type="match status" value="1"/>
</dbReference>
<dbReference type="InterPro" id="IPR013325">
    <property type="entry name" value="RNA_pol_sigma_r2"/>
</dbReference>
<keyword evidence="2" id="KW-0805">Transcription regulation</keyword>
<sequence length="186" mass="20948">MTKQASEAEIVAGLRNGEPEAWAALCDQFDQRLWRYVARLIGADQAVVADVFQETMLAVARSGRNLRPDSKLWPWLTTIAHNQAALFWRRRYRHAGSSDGVDTLPEAMSADPALALSKIETVQAVRCLLADMDPDRVFLLTAKYIDGLSIAEIVPMLGGSTESVRSRLARARRDFRERYQRVTAEW</sequence>
<dbReference type="NCBIfam" id="TIGR02937">
    <property type="entry name" value="sigma70-ECF"/>
    <property type="match status" value="1"/>
</dbReference>
<dbReference type="InterPro" id="IPR036388">
    <property type="entry name" value="WH-like_DNA-bd_sf"/>
</dbReference>
<comment type="similarity">
    <text evidence="1">Belongs to the sigma-70 factor family. ECF subfamily.</text>
</comment>
<feature type="domain" description="RNA polymerase sigma factor 70 region 4 type 2" evidence="7">
    <location>
        <begin position="123"/>
        <end position="173"/>
    </location>
</feature>
<dbReference type="InterPro" id="IPR013249">
    <property type="entry name" value="RNA_pol_sigma70_r4_t2"/>
</dbReference>
<dbReference type="Pfam" id="PF08281">
    <property type="entry name" value="Sigma70_r4_2"/>
    <property type="match status" value="1"/>
</dbReference>
<evidence type="ECO:0000256" key="5">
    <source>
        <dbReference type="ARBA" id="ARBA00023163"/>
    </source>
</evidence>
<dbReference type="PANTHER" id="PTHR43133">
    <property type="entry name" value="RNA POLYMERASE ECF-TYPE SIGMA FACTO"/>
    <property type="match status" value="1"/>
</dbReference>
<evidence type="ECO:0000259" key="6">
    <source>
        <dbReference type="Pfam" id="PF04542"/>
    </source>
</evidence>
<keyword evidence="5" id="KW-0804">Transcription</keyword>
<dbReference type="SUPFAM" id="SSF88946">
    <property type="entry name" value="Sigma2 domain of RNA polymerase sigma factors"/>
    <property type="match status" value="1"/>
</dbReference>
<dbReference type="InterPro" id="IPR039425">
    <property type="entry name" value="RNA_pol_sigma-70-like"/>
</dbReference>
<dbReference type="InterPro" id="IPR007627">
    <property type="entry name" value="RNA_pol_sigma70_r2"/>
</dbReference>
<evidence type="ECO:0000313" key="8">
    <source>
        <dbReference type="EMBL" id="QEG41785.1"/>
    </source>
</evidence>
<evidence type="ECO:0000313" key="9">
    <source>
        <dbReference type="Proteomes" id="UP000325286"/>
    </source>
</evidence>
<dbReference type="InterPro" id="IPR013324">
    <property type="entry name" value="RNA_pol_sigma_r3/r4-like"/>
</dbReference>
<evidence type="ECO:0000256" key="1">
    <source>
        <dbReference type="ARBA" id="ARBA00010641"/>
    </source>
</evidence>
<evidence type="ECO:0000256" key="3">
    <source>
        <dbReference type="ARBA" id="ARBA00023082"/>
    </source>
</evidence>
<dbReference type="AlphaFoldDB" id="A0A5B9QWM5"/>
<keyword evidence="3" id="KW-0731">Sigma factor</keyword>
<gene>
    <name evidence="8" type="primary">rpoE_5</name>
    <name evidence="8" type="ORF">UC8_38110</name>
</gene>
<dbReference type="Gene3D" id="1.10.10.10">
    <property type="entry name" value="Winged helix-like DNA-binding domain superfamily/Winged helix DNA-binding domain"/>
    <property type="match status" value="1"/>
</dbReference>
<accession>A0A5B9QWM5</accession>
<dbReference type="GO" id="GO:0016987">
    <property type="term" value="F:sigma factor activity"/>
    <property type="evidence" value="ECO:0007669"/>
    <property type="project" value="UniProtKB-KW"/>
</dbReference>